<organism evidence="5 6">
    <name type="scientific">Indibacter alkaliphilus (strain CCUG 57479 / KCTC 22604 / LW1)</name>
    <dbReference type="NCBI Taxonomy" id="1189612"/>
    <lineage>
        <taxon>Bacteria</taxon>
        <taxon>Pseudomonadati</taxon>
        <taxon>Bacteroidota</taxon>
        <taxon>Cytophagia</taxon>
        <taxon>Cytophagales</taxon>
        <taxon>Cyclobacteriaceae</taxon>
    </lineage>
</organism>
<evidence type="ECO:0000259" key="4">
    <source>
        <dbReference type="Pfam" id="PF00535"/>
    </source>
</evidence>
<dbReference type="Pfam" id="PF00535">
    <property type="entry name" value="Glycos_transf_2"/>
    <property type="match status" value="1"/>
</dbReference>
<protein>
    <submittedName>
        <fullName evidence="5">Glycosyl transferase, putative</fullName>
    </submittedName>
</protein>
<sequence>MKQQQLASDLFEVIVVNNDPEIPLELPKDFYANYSLILFEEPRPGSYAARNKGIAHANGEILAFTDSDCLPDTNWLSNALEIFDRDTQKKLGILTGPVPLFYKDPKKLTAAEVYEKYTGFTTEAYAKEGHAITANWFSYRNTLLAFKGFDENLKSNGDSDLSKKITDQYEIQYSPNVIVRHPSRYFVSEVVYKYRRVLGGTYQRKFKKSRFKFLGYLLDFTWRRVRFSAKKMVTIRPKESSQILVVNLAIVWGTWKEFFYLLNGLETKR</sequence>
<evidence type="ECO:0000256" key="3">
    <source>
        <dbReference type="ARBA" id="ARBA00022679"/>
    </source>
</evidence>
<evidence type="ECO:0000313" key="5">
    <source>
        <dbReference type="EMBL" id="EOZ93763.1"/>
    </source>
</evidence>
<gene>
    <name evidence="5" type="ORF">A33Q_3709</name>
</gene>
<keyword evidence="3 5" id="KW-0808">Transferase</keyword>
<dbReference type="PANTHER" id="PTHR43179">
    <property type="entry name" value="RHAMNOSYLTRANSFERASE WBBL"/>
    <property type="match status" value="1"/>
</dbReference>
<evidence type="ECO:0000256" key="1">
    <source>
        <dbReference type="ARBA" id="ARBA00006739"/>
    </source>
</evidence>
<dbReference type="Proteomes" id="UP000006073">
    <property type="component" value="Unassembled WGS sequence"/>
</dbReference>
<dbReference type="STRING" id="1189612.A33Q_3709"/>
<keyword evidence="2" id="KW-0328">Glycosyltransferase</keyword>
<feature type="domain" description="Glycosyltransferase 2-like" evidence="4">
    <location>
        <begin position="7"/>
        <end position="86"/>
    </location>
</feature>
<dbReference type="CDD" id="cd00761">
    <property type="entry name" value="Glyco_tranf_GTA_type"/>
    <property type="match status" value="1"/>
</dbReference>
<reference evidence="5 6" key="1">
    <citation type="journal article" date="2013" name="Genome Announc.">
        <title>Draft Genome Sequence of Indibacter alkaliphilus Strain LW1T, Isolated from Lonar Lake, a Haloalkaline Lake in the Buldana District of Maharashtra, India.</title>
        <authorList>
            <person name="Singh A."/>
            <person name="Kumar Jangir P."/>
            <person name="Sharma R."/>
            <person name="Singh A."/>
            <person name="Kumar Pinnaka A."/>
            <person name="Shivaji S."/>
        </authorList>
    </citation>
    <scope>NUCLEOTIDE SEQUENCE [LARGE SCALE GENOMIC DNA]</scope>
    <source>
        <strain evidence="6">CCUG 57479 / KCTC 22604 / LW1</strain>
    </source>
</reference>
<dbReference type="PANTHER" id="PTHR43179:SF12">
    <property type="entry name" value="GALACTOFURANOSYLTRANSFERASE GLFT2"/>
    <property type="match status" value="1"/>
</dbReference>
<accession>S2DV70</accession>
<evidence type="ECO:0000313" key="6">
    <source>
        <dbReference type="Proteomes" id="UP000006073"/>
    </source>
</evidence>
<dbReference type="InterPro" id="IPR001173">
    <property type="entry name" value="Glyco_trans_2-like"/>
</dbReference>
<dbReference type="eggNOG" id="COG1216">
    <property type="taxonomic scope" value="Bacteria"/>
</dbReference>
<comment type="similarity">
    <text evidence="1">Belongs to the glycosyltransferase 2 family.</text>
</comment>
<proteinExistence type="inferred from homology"/>
<dbReference type="SUPFAM" id="SSF53448">
    <property type="entry name" value="Nucleotide-diphospho-sugar transferases"/>
    <property type="match status" value="1"/>
</dbReference>
<dbReference type="EMBL" id="ALWO02000045">
    <property type="protein sequence ID" value="EOZ93763.1"/>
    <property type="molecule type" value="Genomic_DNA"/>
</dbReference>
<name>S2DV70_INDAL</name>
<dbReference type="AlphaFoldDB" id="S2DV70"/>
<dbReference type="GO" id="GO:0016757">
    <property type="term" value="F:glycosyltransferase activity"/>
    <property type="evidence" value="ECO:0007669"/>
    <property type="project" value="UniProtKB-KW"/>
</dbReference>
<comment type="caution">
    <text evidence="5">The sequence shown here is derived from an EMBL/GenBank/DDBJ whole genome shotgun (WGS) entry which is preliminary data.</text>
</comment>
<dbReference type="Gene3D" id="3.90.550.10">
    <property type="entry name" value="Spore Coat Polysaccharide Biosynthesis Protein SpsA, Chain A"/>
    <property type="match status" value="1"/>
</dbReference>
<evidence type="ECO:0000256" key="2">
    <source>
        <dbReference type="ARBA" id="ARBA00022676"/>
    </source>
</evidence>
<keyword evidence="6" id="KW-1185">Reference proteome</keyword>
<dbReference type="InterPro" id="IPR029044">
    <property type="entry name" value="Nucleotide-diphossugar_trans"/>
</dbReference>